<keyword evidence="10" id="KW-0472">Membrane</keyword>
<dbReference type="Gene3D" id="3.80.10.10">
    <property type="entry name" value="Ribonuclease Inhibitor"/>
    <property type="match status" value="4"/>
</dbReference>
<evidence type="ECO:0000256" key="8">
    <source>
        <dbReference type="ARBA" id="ARBA00022737"/>
    </source>
</evidence>
<dbReference type="InterPro" id="IPR001611">
    <property type="entry name" value="Leu-rich_rpt"/>
</dbReference>
<dbReference type="PRINTS" id="PR00019">
    <property type="entry name" value="LEURICHRPT"/>
</dbReference>
<keyword evidence="9" id="KW-1133">Transmembrane helix</keyword>
<keyword evidence="7" id="KW-0732">Signal</keyword>
<dbReference type="FunFam" id="3.80.10.10:FF:000111">
    <property type="entry name" value="LRR receptor-like serine/threonine-protein kinase ERECTA"/>
    <property type="match status" value="1"/>
</dbReference>
<dbReference type="InterPro" id="IPR013210">
    <property type="entry name" value="LRR_N_plant-typ"/>
</dbReference>
<dbReference type="GO" id="GO:0005886">
    <property type="term" value="C:plasma membrane"/>
    <property type="evidence" value="ECO:0007669"/>
    <property type="project" value="UniProtKB-SubCell"/>
</dbReference>
<dbReference type="Pfam" id="PF08263">
    <property type="entry name" value="LRRNT_2"/>
    <property type="match status" value="1"/>
</dbReference>
<evidence type="ECO:0000259" key="13">
    <source>
        <dbReference type="Pfam" id="PF08263"/>
    </source>
</evidence>
<keyword evidence="5" id="KW-1070">Brassinosteroid signaling pathway</keyword>
<dbReference type="EMBL" id="KD180409">
    <property type="protein sequence ID" value="EMS54629.1"/>
    <property type="molecule type" value="Genomic_DNA"/>
</dbReference>
<dbReference type="GO" id="GO:0009742">
    <property type="term" value="P:brassinosteroid mediated signaling pathway"/>
    <property type="evidence" value="ECO:0007669"/>
    <property type="project" value="UniProtKB-KW"/>
</dbReference>
<dbReference type="InterPro" id="IPR032675">
    <property type="entry name" value="LRR_dom_sf"/>
</dbReference>
<dbReference type="OMA" id="GAKEGHH"/>
<evidence type="ECO:0000256" key="7">
    <source>
        <dbReference type="ARBA" id="ARBA00022729"/>
    </source>
</evidence>
<evidence type="ECO:0000256" key="6">
    <source>
        <dbReference type="ARBA" id="ARBA00022692"/>
    </source>
</evidence>
<sequence length="721" mass="79756">MASQLKNLLFVSATNPLLLLLLCMASAISPEGEALLRWKSTLLNSTSLSSWSHANPTCYWHGVTCDAAGHVTLLRLPACDLKGTLDALYSPAFQNLTGIDLYYNNIFGVIPVNISLFLTLTSLDLSWNNLVGDIPYQLSNLPKIAELDLGNNHLTNPDHTKFSPMPTLSLLSLNSNNLHGTFPQFILNRTNVWMNKMQTFQVGNNHHLSGSIPLEWFSNWTLLRTFDVANNDLVGSIPPEITRWEVIDTLVLRGNCLIGKVRAELGYLPSLYALDLSSNNLTGTIPLEFGNLSYLQILDLSNNLLEGEIPGILSLLPLTDILLSGNKFTGIADNNFCELPNLKLLDLSKNLISGAVPGCFWNIPSVTYMDLSSNAFAEEVTASTVDFSQLDSVDLSNNNLTGCFPSVLKNLELLEFLDLGGNMFSGKIPSWIGASLSMLRILRLRSNMFHGSIPCEVSQLSDLQLLDLADNNLTGHIPVSFANFNYTIMTKPELEHNSGPMVMVDSFLPHYSDQVDIIWKGRDYNYSRKIMLMTGIDLSSNYLSGEIPAELLNLGAIRFLNLSRNNLSGAIPSNIGNLKDVESLDLSWNKLSGPIPPSISHLMFLSSLNLSNNLLQGEIPSGNQLQTLDDPSIYSNNLGLCGVPLSIPCKNGSSSTTALDGAKEGHHQLETLWLYYSVIAGTVFGFWIWFGTLFFWSIWRFTFFSCIDAMQQKFMLKMKRT</sequence>
<evidence type="ECO:0000256" key="3">
    <source>
        <dbReference type="ARBA" id="ARBA00022475"/>
    </source>
</evidence>
<evidence type="ECO:0000256" key="1">
    <source>
        <dbReference type="ARBA" id="ARBA00004251"/>
    </source>
</evidence>
<dbReference type="FunFam" id="3.80.10.10:FF:000095">
    <property type="entry name" value="LRR receptor-like serine/threonine-protein kinase GSO1"/>
    <property type="match status" value="1"/>
</dbReference>
<dbReference type="GO" id="GO:0099402">
    <property type="term" value="P:plant organ development"/>
    <property type="evidence" value="ECO:0007669"/>
    <property type="project" value="UniProtKB-ARBA"/>
</dbReference>
<organism evidence="14">
    <name type="scientific">Triticum urartu</name>
    <name type="common">Red wild einkorn</name>
    <name type="synonym">Crithodium urartu</name>
    <dbReference type="NCBI Taxonomy" id="4572"/>
    <lineage>
        <taxon>Eukaryota</taxon>
        <taxon>Viridiplantae</taxon>
        <taxon>Streptophyta</taxon>
        <taxon>Embryophyta</taxon>
        <taxon>Tracheophyta</taxon>
        <taxon>Spermatophyta</taxon>
        <taxon>Magnoliopsida</taxon>
        <taxon>Liliopsida</taxon>
        <taxon>Poales</taxon>
        <taxon>Poaceae</taxon>
        <taxon>BOP clade</taxon>
        <taxon>Pooideae</taxon>
        <taxon>Triticodae</taxon>
        <taxon>Triticeae</taxon>
        <taxon>Triticinae</taxon>
        <taxon>Triticum</taxon>
    </lineage>
</organism>
<keyword evidence="8" id="KW-0677">Repeat</keyword>
<dbReference type="FunFam" id="3.80.10.10:FF:000400">
    <property type="entry name" value="Nuclear pore complex protein NUP107"/>
    <property type="match status" value="1"/>
</dbReference>
<evidence type="ECO:0000256" key="4">
    <source>
        <dbReference type="ARBA" id="ARBA00022614"/>
    </source>
</evidence>
<name>M8A2J3_TRIUA</name>
<gene>
    <name evidence="14" type="ORF">TRIUR3_12414</name>
</gene>
<accession>M8A2J3</accession>
<comment type="similarity">
    <text evidence="2">Belongs to the RLP family.</text>
</comment>
<feature type="domain" description="Leucine-rich repeat-containing N-terminal plant-type" evidence="13">
    <location>
        <begin position="30"/>
        <end position="66"/>
    </location>
</feature>
<keyword evidence="3" id="KW-1003">Cell membrane</keyword>
<dbReference type="STRING" id="4572.M8A2J3"/>
<dbReference type="AlphaFoldDB" id="M8A2J3"/>
<dbReference type="InterPro" id="IPR003591">
    <property type="entry name" value="Leu-rich_rpt_typical-subtyp"/>
</dbReference>
<dbReference type="PANTHER" id="PTHR48052:SF8">
    <property type="entry name" value="LRR RECEPTOR-LIKE SERINE_THREONINE-PROTEIN KINASE FLS2"/>
    <property type="match status" value="1"/>
</dbReference>
<evidence type="ECO:0000256" key="10">
    <source>
        <dbReference type="ARBA" id="ARBA00023136"/>
    </source>
</evidence>
<dbReference type="eggNOG" id="KOG0619">
    <property type="taxonomic scope" value="Eukaryota"/>
</dbReference>
<evidence type="ECO:0000256" key="12">
    <source>
        <dbReference type="ARBA" id="ARBA00023180"/>
    </source>
</evidence>
<dbReference type="FunFam" id="3.80.10.10:FF:000041">
    <property type="entry name" value="LRR receptor-like serine/threonine-protein kinase ERECTA"/>
    <property type="match status" value="1"/>
</dbReference>
<dbReference type="SMART" id="SM00369">
    <property type="entry name" value="LRR_TYP"/>
    <property type="match status" value="7"/>
</dbReference>
<keyword evidence="6" id="KW-0812">Transmembrane</keyword>
<evidence type="ECO:0000256" key="5">
    <source>
        <dbReference type="ARBA" id="ARBA00022626"/>
    </source>
</evidence>
<keyword evidence="11 14" id="KW-0675">Receptor</keyword>
<proteinExistence type="inferred from homology"/>
<comment type="subcellular location">
    <subcellularLocation>
        <location evidence="1">Cell membrane</location>
        <topology evidence="1">Single-pass type I membrane protein</topology>
    </subcellularLocation>
</comment>
<dbReference type="Pfam" id="PF00560">
    <property type="entry name" value="LRR_1"/>
    <property type="match status" value="8"/>
</dbReference>
<protein>
    <submittedName>
        <fullName evidence="14">Receptor-like protein 12</fullName>
    </submittedName>
</protein>
<dbReference type="SUPFAM" id="SSF52058">
    <property type="entry name" value="L domain-like"/>
    <property type="match status" value="3"/>
</dbReference>
<dbReference type="PROSITE" id="PS51450">
    <property type="entry name" value="LRR"/>
    <property type="match status" value="1"/>
</dbReference>
<keyword evidence="4" id="KW-0433">Leucine-rich repeat</keyword>
<dbReference type="Pfam" id="PF13855">
    <property type="entry name" value="LRR_8"/>
    <property type="match status" value="1"/>
</dbReference>
<reference evidence="14" key="1">
    <citation type="journal article" date="2013" name="Nature">
        <title>Draft genome of the wheat A-genome progenitor Triticum urartu.</title>
        <authorList>
            <person name="Ling H.Q."/>
            <person name="Zhao S."/>
            <person name="Liu D."/>
            <person name="Wang J."/>
            <person name="Sun H."/>
            <person name="Zhang C."/>
            <person name="Fan H."/>
            <person name="Li D."/>
            <person name="Dong L."/>
            <person name="Tao Y."/>
            <person name="Gao C."/>
            <person name="Wu H."/>
            <person name="Li Y."/>
            <person name="Cui Y."/>
            <person name="Guo X."/>
            <person name="Zheng S."/>
            <person name="Wang B."/>
            <person name="Yu K."/>
            <person name="Liang Q."/>
            <person name="Yang W."/>
            <person name="Lou X."/>
            <person name="Chen J."/>
            <person name="Feng M."/>
            <person name="Jian J."/>
            <person name="Zhang X."/>
            <person name="Luo G."/>
            <person name="Jiang Y."/>
            <person name="Liu J."/>
            <person name="Wang Z."/>
            <person name="Sha Y."/>
            <person name="Zhang B."/>
            <person name="Wu H."/>
            <person name="Tang D."/>
            <person name="Shen Q."/>
            <person name="Xue P."/>
            <person name="Zou S."/>
            <person name="Wang X."/>
            <person name="Liu X."/>
            <person name="Wang F."/>
            <person name="Yang Y."/>
            <person name="An X."/>
            <person name="Dong Z."/>
            <person name="Zhang K."/>
            <person name="Zhang X."/>
            <person name="Luo M.C."/>
            <person name="Dvorak J."/>
            <person name="Tong Y."/>
            <person name="Wang J."/>
            <person name="Yang H."/>
            <person name="Li Z."/>
            <person name="Wang D."/>
            <person name="Zhang A."/>
            <person name="Wang J."/>
        </authorList>
    </citation>
    <scope>NUCLEOTIDE SEQUENCE</scope>
</reference>
<evidence type="ECO:0000256" key="11">
    <source>
        <dbReference type="ARBA" id="ARBA00023170"/>
    </source>
</evidence>
<dbReference type="PANTHER" id="PTHR48052">
    <property type="entry name" value="UNNAMED PRODUCT"/>
    <property type="match status" value="1"/>
</dbReference>
<dbReference type="GO" id="GO:0009653">
    <property type="term" value="P:anatomical structure morphogenesis"/>
    <property type="evidence" value="ECO:0007669"/>
    <property type="project" value="UniProtKB-ARBA"/>
</dbReference>
<evidence type="ECO:0000313" key="14">
    <source>
        <dbReference type="EMBL" id="EMS54629.1"/>
    </source>
</evidence>
<keyword evidence="12" id="KW-0325">Glycoprotein</keyword>
<evidence type="ECO:0000256" key="9">
    <source>
        <dbReference type="ARBA" id="ARBA00022989"/>
    </source>
</evidence>
<evidence type="ECO:0000256" key="2">
    <source>
        <dbReference type="ARBA" id="ARBA00009592"/>
    </source>
</evidence>